<dbReference type="InterPro" id="IPR025526">
    <property type="entry name" value="DsrC-like_dom_sf"/>
</dbReference>
<dbReference type="NCBIfam" id="TIGR03342">
    <property type="entry name" value="dsrC_tusE_dsvC"/>
    <property type="match status" value="1"/>
</dbReference>
<evidence type="ECO:0000256" key="2">
    <source>
        <dbReference type="ARBA" id="ARBA00005718"/>
    </source>
</evidence>
<dbReference type="Gene3D" id="3.30.1420.10">
    <property type="match status" value="1"/>
</dbReference>
<dbReference type="AlphaFoldDB" id="A0A3B1ACG5"/>
<dbReference type="InterPro" id="IPR043163">
    <property type="entry name" value="DsrC-like_N"/>
</dbReference>
<dbReference type="PANTHER" id="PTHR37010:SF1">
    <property type="entry name" value="SULFURTRANSFERASE TUSE"/>
    <property type="match status" value="1"/>
</dbReference>
<dbReference type="SUPFAM" id="SSF69721">
    <property type="entry name" value="DsrC, the gamma subunit of dissimilatory sulfite reductase"/>
    <property type="match status" value="1"/>
</dbReference>
<dbReference type="Pfam" id="PF04358">
    <property type="entry name" value="DsrC"/>
    <property type="match status" value="1"/>
</dbReference>
<dbReference type="Gene3D" id="1.10.10.370">
    <property type="entry name" value="DsrC-like protein, C-terminal domain"/>
    <property type="match status" value="1"/>
</dbReference>
<evidence type="ECO:0000256" key="3">
    <source>
        <dbReference type="ARBA" id="ARBA00022490"/>
    </source>
</evidence>
<gene>
    <name evidence="4" type="ORF">MNBD_GAMMA21-2948</name>
</gene>
<reference evidence="4" key="1">
    <citation type="submission" date="2018-06" db="EMBL/GenBank/DDBJ databases">
        <authorList>
            <person name="Zhirakovskaya E."/>
        </authorList>
    </citation>
    <scope>NUCLEOTIDE SEQUENCE</scope>
</reference>
<dbReference type="GO" id="GO:0005737">
    <property type="term" value="C:cytoplasm"/>
    <property type="evidence" value="ECO:0007669"/>
    <property type="project" value="UniProtKB-SubCell"/>
</dbReference>
<evidence type="ECO:0008006" key="5">
    <source>
        <dbReference type="Google" id="ProtNLM"/>
    </source>
</evidence>
<dbReference type="GO" id="GO:0002143">
    <property type="term" value="P:tRNA wobble position uridine thiolation"/>
    <property type="evidence" value="ECO:0007669"/>
    <property type="project" value="TreeGrafter"/>
</dbReference>
<dbReference type="PANTHER" id="PTHR37010">
    <property type="entry name" value="SULFURTRANSFERASE TUSE"/>
    <property type="match status" value="1"/>
</dbReference>
<evidence type="ECO:0000256" key="1">
    <source>
        <dbReference type="ARBA" id="ARBA00004496"/>
    </source>
</evidence>
<evidence type="ECO:0000313" key="4">
    <source>
        <dbReference type="EMBL" id="VAW97743.1"/>
    </source>
</evidence>
<accession>A0A3B1ACG5</accession>
<comment type="similarity">
    <text evidence="2">Belongs to the DsrC/TusE family.</text>
</comment>
<dbReference type="EMBL" id="UOFR01000053">
    <property type="protein sequence ID" value="VAW97743.1"/>
    <property type="molecule type" value="Genomic_DNA"/>
</dbReference>
<keyword evidence="3" id="KW-0963">Cytoplasm</keyword>
<dbReference type="InterPro" id="IPR042072">
    <property type="entry name" value="DsrC-like_C"/>
</dbReference>
<dbReference type="GO" id="GO:0097163">
    <property type="term" value="F:sulfur carrier activity"/>
    <property type="evidence" value="ECO:0007669"/>
    <property type="project" value="TreeGrafter"/>
</dbReference>
<sequence>MSIEVNNKVIKTDEEGYLLEPDDWNEDVAEALIRQHEADGHKPVTETGWELIRYFREYYEDHMIHPSMHKLLTERARLHKNHFKDEKSYRDFLYELFPHGPIPMLCKLAGLPNPEHEIEV</sequence>
<dbReference type="PIRSF" id="PIRSF006223">
    <property type="entry name" value="DsrC_TusE"/>
    <property type="match status" value="1"/>
</dbReference>
<protein>
    <recommendedName>
        <fullName evidence="5">Sulfurtransferase</fullName>
    </recommendedName>
</protein>
<proteinExistence type="inferred from homology"/>
<dbReference type="InterPro" id="IPR007453">
    <property type="entry name" value="DsrC/TusE"/>
</dbReference>
<organism evidence="4">
    <name type="scientific">hydrothermal vent metagenome</name>
    <dbReference type="NCBI Taxonomy" id="652676"/>
    <lineage>
        <taxon>unclassified sequences</taxon>
        <taxon>metagenomes</taxon>
        <taxon>ecological metagenomes</taxon>
    </lineage>
</organism>
<name>A0A3B1ACG5_9ZZZZ</name>
<comment type="subcellular location">
    <subcellularLocation>
        <location evidence="1">Cytoplasm</location>
    </subcellularLocation>
</comment>